<dbReference type="InterPro" id="IPR029021">
    <property type="entry name" value="Prot-tyrosine_phosphatase-like"/>
</dbReference>
<evidence type="ECO:0000313" key="5">
    <source>
        <dbReference type="EMBL" id="DBA02105.1"/>
    </source>
</evidence>
<dbReference type="PANTHER" id="PTHR12305">
    <property type="entry name" value="PHOSPHATASE WITH HOMOLOGY TO TENSIN"/>
    <property type="match status" value="1"/>
</dbReference>
<name>A0AAV2ZBY2_9STRA</name>
<keyword evidence="1" id="KW-0378">Hydrolase</keyword>
<feature type="domain" description="C2 tensin-type" evidence="4">
    <location>
        <begin position="207"/>
        <end position="355"/>
    </location>
</feature>
<evidence type="ECO:0008006" key="7">
    <source>
        <dbReference type="Google" id="ProtNLM"/>
    </source>
</evidence>
<protein>
    <recommendedName>
        <fullName evidence="7">Phosphatidylinositol-3,4,5-trisphosphate 3-phosphatase</fullName>
    </recommendedName>
</protein>
<dbReference type="Proteomes" id="UP001146120">
    <property type="component" value="Unassembled WGS sequence"/>
</dbReference>
<keyword evidence="6" id="KW-1185">Reference proteome</keyword>
<dbReference type="SUPFAM" id="SSF52799">
    <property type="entry name" value="(Phosphotyrosine protein) phosphatases II"/>
    <property type="match status" value="1"/>
</dbReference>
<dbReference type="PROSITE" id="PS50056">
    <property type="entry name" value="TYR_PHOSPHATASE_2"/>
    <property type="match status" value="1"/>
</dbReference>
<dbReference type="PANTHER" id="PTHR12305:SF60">
    <property type="entry name" value="PHOSPHATIDYLINOSITOL 3,4,5-TRISPHOSPHATE 3-PHOSPHATASE TPTE2-RELATED"/>
    <property type="match status" value="1"/>
</dbReference>
<dbReference type="EMBL" id="DAKRPA010000036">
    <property type="protein sequence ID" value="DBA02105.1"/>
    <property type="molecule type" value="Genomic_DNA"/>
</dbReference>
<dbReference type="InterPro" id="IPR051281">
    <property type="entry name" value="Dual-spec_lipid-protein_phosph"/>
</dbReference>
<dbReference type="Pfam" id="PF10409">
    <property type="entry name" value="PTEN_C2"/>
    <property type="match status" value="1"/>
</dbReference>
<evidence type="ECO:0000259" key="4">
    <source>
        <dbReference type="PROSITE" id="PS51182"/>
    </source>
</evidence>
<dbReference type="InterPro" id="IPR014020">
    <property type="entry name" value="Tensin_C2-dom"/>
</dbReference>
<dbReference type="SUPFAM" id="SSF49562">
    <property type="entry name" value="C2 domain (Calcium/lipid-binding domain, CaLB)"/>
    <property type="match status" value="1"/>
</dbReference>
<dbReference type="PROSITE" id="PS51181">
    <property type="entry name" value="PPASE_TENSIN"/>
    <property type="match status" value="1"/>
</dbReference>
<sequence>MKPRQLPMAATCNCMFAVPRALVSQNKRRFQEDGFDLDLCYLHPRVIVMGFPSVGMETMYRNPRNEVVRLLETRHEGLYKVFNFCSESNRQYSPDVFDGRVSCYPIEDHNVPSFDQLFTFCEDAAAWLHENEHHIVVLHCKAGKGRAGMMACMLLLRMGFAPSAADAIQQYNRLRVRDMRGLTVVSQKKWVHYYEQLWQENQRTPLPRPIPQKPYVIRELSIRNGLTAVEPPLLRVRIYMLTDDSSAASLDSNEADSSTPARRPTKTLVHQSIGQEQFALNEDIRGSVLIEFRSINCGNCVITKHFKVWFNTRFLQPNTDGRVVFSRDELDWVSRDKKMRRFPAAFDLEIRVLRSPLAV</sequence>
<reference evidence="5" key="1">
    <citation type="submission" date="2022-11" db="EMBL/GenBank/DDBJ databases">
        <authorList>
            <person name="Morgan W.R."/>
            <person name="Tartar A."/>
        </authorList>
    </citation>
    <scope>NUCLEOTIDE SEQUENCE</scope>
    <source>
        <strain evidence="5">ARSEF 373</strain>
    </source>
</reference>
<reference evidence="5" key="2">
    <citation type="journal article" date="2023" name="Microbiol Resour">
        <title>Decontamination and Annotation of the Draft Genome Sequence of the Oomycete Lagenidium giganteum ARSEF 373.</title>
        <authorList>
            <person name="Morgan W.R."/>
            <person name="Tartar A."/>
        </authorList>
    </citation>
    <scope>NUCLEOTIDE SEQUENCE</scope>
    <source>
        <strain evidence="5">ARSEF 373</strain>
    </source>
</reference>
<dbReference type="InterPro" id="IPR035892">
    <property type="entry name" value="C2_domain_sf"/>
</dbReference>
<dbReference type="InterPro" id="IPR029023">
    <property type="entry name" value="Tensin_phosphatase"/>
</dbReference>
<proteinExistence type="predicted"/>
<dbReference type="AlphaFoldDB" id="A0AAV2ZBY2"/>
<feature type="domain" description="Phosphatase tensin-type" evidence="3">
    <location>
        <begin position="28"/>
        <end position="201"/>
    </location>
</feature>
<evidence type="ECO:0000259" key="3">
    <source>
        <dbReference type="PROSITE" id="PS51181"/>
    </source>
</evidence>
<gene>
    <name evidence="5" type="ORF">N0F65_011172</name>
</gene>
<dbReference type="InterPro" id="IPR057023">
    <property type="entry name" value="PTP-SAK"/>
</dbReference>
<dbReference type="Gene3D" id="2.60.40.1110">
    <property type="match status" value="1"/>
</dbReference>
<dbReference type="GO" id="GO:0016314">
    <property type="term" value="F:phosphatidylinositol-3,4,5-trisphosphate 3-phosphatase activity"/>
    <property type="evidence" value="ECO:0007669"/>
    <property type="project" value="TreeGrafter"/>
</dbReference>
<dbReference type="PROSITE" id="PS51182">
    <property type="entry name" value="C2_TENSIN"/>
    <property type="match status" value="1"/>
</dbReference>
<dbReference type="Pfam" id="PF22784">
    <property type="entry name" value="PTP-SAK"/>
    <property type="match status" value="1"/>
</dbReference>
<evidence type="ECO:0000256" key="1">
    <source>
        <dbReference type="ARBA" id="ARBA00022801"/>
    </source>
</evidence>
<comment type="caution">
    <text evidence="5">The sequence shown here is derived from an EMBL/GenBank/DDBJ whole genome shotgun (WGS) entry which is preliminary data.</text>
</comment>
<evidence type="ECO:0000259" key="2">
    <source>
        <dbReference type="PROSITE" id="PS50056"/>
    </source>
</evidence>
<accession>A0AAV2ZBY2</accession>
<dbReference type="Gene3D" id="3.90.190.10">
    <property type="entry name" value="Protein tyrosine phosphatase superfamily"/>
    <property type="match status" value="1"/>
</dbReference>
<dbReference type="InterPro" id="IPR000387">
    <property type="entry name" value="Tyr_Pase_dom"/>
</dbReference>
<feature type="domain" description="Tyrosine specific protein phosphatases" evidence="2">
    <location>
        <begin position="112"/>
        <end position="189"/>
    </location>
</feature>
<dbReference type="GO" id="GO:0005829">
    <property type="term" value="C:cytosol"/>
    <property type="evidence" value="ECO:0007669"/>
    <property type="project" value="TreeGrafter"/>
</dbReference>
<organism evidence="5 6">
    <name type="scientific">Lagenidium giganteum</name>
    <dbReference type="NCBI Taxonomy" id="4803"/>
    <lineage>
        <taxon>Eukaryota</taxon>
        <taxon>Sar</taxon>
        <taxon>Stramenopiles</taxon>
        <taxon>Oomycota</taxon>
        <taxon>Peronosporomycetes</taxon>
        <taxon>Pythiales</taxon>
        <taxon>Pythiaceae</taxon>
    </lineage>
</organism>
<evidence type="ECO:0000313" key="6">
    <source>
        <dbReference type="Proteomes" id="UP001146120"/>
    </source>
</evidence>